<dbReference type="RefSeq" id="WP_135111367.1">
    <property type="nucleotide sequence ID" value="NZ_SRHY01000047.1"/>
</dbReference>
<keyword evidence="5" id="KW-1185">Reference proteome</keyword>
<sequence>MAYVFVAAALFAVISIVILYKVNLEKIRENPEQFEKIQTSFFIGVAIAEAIPIILLVFGLASAQPVENTGQLYAPGLIIILLAGFGALFMYLQKKVDVEEEARMAIHKFAMIAISLVTFIPIASLVGLMTMMP</sequence>
<organism evidence="4 5">
    <name type="scientific">Lentibacillus salicampi</name>
    <dbReference type="NCBI Taxonomy" id="175306"/>
    <lineage>
        <taxon>Bacteria</taxon>
        <taxon>Bacillati</taxon>
        <taxon>Bacillota</taxon>
        <taxon>Bacilli</taxon>
        <taxon>Bacillales</taxon>
        <taxon>Bacillaceae</taxon>
        <taxon>Lentibacillus</taxon>
    </lineage>
</organism>
<reference evidence="4 5" key="1">
    <citation type="submission" date="2019-03" db="EMBL/GenBank/DDBJ databases">
        <title>Genome sequence of Lentibacillus salicampi ATCC BAA-719.</title>
        <authorList>
            <person name="Maclea K.S."/>
            <person name="Simoes Junior M."/>
        </authorList>
    </citation>
    <scope>NUCLEOTIDE SEQUENCE [LARGE SCALE GENOMIC DNA]</scope>
    <source>
        <strain evidence="4 5">ATCC BAA-719</strain>
    </source>
</reference>
<feature type="transmembrane region" description="Helical" evidence="3">
    <location>
        <begin position="73"/>
        <end position="92"/>
    </location>
</feature>
<evidence type="ECO:0000313" key="4">
    <source>
        <dbReference type="EMBL" id="TFJ91577.1"/>
    </source>
</evidence>
<evidence type="ECO:0000256" key="2">
    <source>
        <dbReference type="ARBA" id="ARBA00023065"/>
    </source>
</evidence>
<dbReference type="OrthoDB" id="2875882at2"/>
<protein>
    <submittedName>
        <fullName evidence="4">Uncharacterized protein</fullName>
    </submittedName>
</protein>
<keyword evidence="1" id="KW-0375">Hydrogen ion transport</keyword>
<dbReference type="InterPro" id="IPR038662">
    <property type="entry name" value="ATP_synth_F0_csu_sf"/>
</dbReference>
<comment type="caution">
    <text evidence="4">The sequence shown here is derived from an EMBL/GenBank/DDBJ whole genome shotgun (WGS) entry which is preliminary data.</text>
</comment>
<dbReference type="InterPro" id="IPR035921">
    <property type="entry name" value="F/V-ATP_Csub_sf"/>
</dbReference>
<gene>
    <name evidence="4" type="ORF">E4U82_16980</name>
</gene>
<feature type="transmembrane region" description="Helical" evidence="3">
    <location>
        <begin position="6"/>
        <end position="22"/>
    </location>
</feature>
<feature type="transmembrane region" description="Helical" evidence="3">
    <location>
        <begin position="42"/>
        <end position="61"/>
    </location>
</feature>
<dbReference type="Proteomes" id="UP000298484">
    <property type="component" value="Unassembled WGS sequence"/>
</dbReference>
<dbReference type="AlphaFoldDB" id="A0A4Y9A8Y9"/>
<evidence type="ECO:0000256" key="1">
    <source>
        <dbReference type="ARBA" id="ARBA00022781"/>
    </source>
</evidence>
<accession>A0A4Y9A8Y9</accession>
<evidence type="ECO:0000313" key="5">
    <source>
        <dbReference type="Proteomes" id="UP000298484"/>
    </source>
</evidence>
<keyword evidence="2" id="KW-0813">Transport</keyword>
<keyword evidence="2" id="KW-0406">Ion transport</keyword>
<dbReference type="SUPFAM" id="SSF81333">
    <property type="entry name" value="F1F0 ATP synthase subunit C"/>
    <property type="match status" value="1"/>
</dbReference>
<keyword evidence="3" id="KW-1133">Transmembrane helix</keyword>
<evidence type="ECO:0000256" key="3">
    <source>
        <dbReference type="SAM" id="Phobius"/>
    </source>
</evidence>
<keyword evidence="3" id="KW-0472">Membrane</keyword>
<name>A0A4Y9A8Y9_9BACI</name>
<dbReference type="Gene3D" id="1.20.20.10">
    <property type="entry name" value="F1F0 ATP synthase subunit C"/>
    <property type="match status" value="1"/>
</dbReference>
<dbReference type="GO" id="GO:1902600">
    <property type="term" value="P:proton transmembrane transport"/>
    <property type="evidence" value="ECO:0007669"/>
    <property type="project" value="UniProtKB-KW"/>
</dbReference>
<keyword evidence="3" id="KW-0812">Transmembrane</keyword>
<dbReference type="EMBL" id="SRHY01000047">
    <property type="protein sequence ID" value="TFJ91577.1"/>
    <property type="molecule type" value="Genomic_DNA"/>
</dbReference>
<proteinExistence type="predicted"/>
<feature type="transmembrane region" description="Helical" evidence="3">
    <location>
        <begin position="112"/>
        <end position="132"/>
    </location>
</feature>